<evidence type="ECO:0000313" key="4">
    <source>
        <dbReference type="Proteomes" id="UP000554837"/>
    </source>
</evidence>
<protein>
    <submittedName>
        <fullName evidence="3">Uncharacterized protein</fullName>
    </submittedName>
</protein>
<feature type="transmembrane region" description="Helical" evidence="2">
    <location>
        <begin position="6"/>
        <end position="28"/>
    </location>
</feature>
<gene>
    <name evidence="3" type="ORF">HNQ51_001233</name>
</gene>
<accession>A0A840S625</accession>
<keyword evidence="2" id="KW-1133">Transmembrane helix</keyword>
<keyword evidence="4" id="KW-1185">Reference proteome</keyword>
<proteinExistence type="predicted"/>
<comment type="caution">
    <text evidence="3">The sequence shown here is derived from an EMBL/GenBank/DDBJ whole genome shotgun (WGS) entry which is preliminary data.</text>
</comment>
<dbReference type="EMBL" id="JACHHO010000001">
    <property type="protein sequence ID" value="MBB5203940.1"/>
    <property type="molecule type" value="Genomic_DNA"/>
</dbReference>
<name>A0A840S625_9BURK</name>
<keyword evidence="2" id="KW-0472">Membrane</keyword>
<feature type="coiled-coil region" evidence="1">
    <location>
        <begin position="45"/>
        <end position="72"/>
    </location>
</feature>
<sequence>MTSEMWMGIVGGLGAAFVLVCPLAFVCWRRWRQLITQGQRVESARQQLMLQNTQARKQIEIQQAELAELRHQLALYASGAKEMPRFEPTAPQPEDDLLIGLQEAAPDRPADGFAQTQIALRGTR</sequence>
<keyword evidence="1" id="KW-0175">Coiled coil</keyword>
<evidence type="ECO:0000256" key="2">
    <source>
        <dbReference type="SAM" id="Phobius"/>
    </source>
</evidence>
<dbReference type="Proteomes" id="UP000554837">
    <property type="component" value="Unassembled WGS sequence"/>
</dbReference>
<organism evidence="3 4">
    <name type="scientific">Inhella inkyongensis</name>
    <dbReference type="NCBI Taxonomy" id="392593"/>
    <lineage>
        <taxon>Bacteria</taxon>
        <taxon>Pseudomonadati</taxon>
        <taxon>Pseudomonadota</taxon>
        <taxon>Betaproteobacteria</taxon>
        <taxon>Burkholderiales</taxon>
        <taxon>Sphaerotilaceae</taxon>
        <taxon>Inhella</taxon>
    </lineage>
</organism>
<keyword evidence="2" id="KW-0812">Transmembrane</keyword>
<dbReference type="RefSeq" id="WP_184044682.1">
    <property type="nucleotide sequence ID" value="NZ_JACHHO010000001.1"/>
</dbReference>
<dbReference type="AlphaFoldDB" id="A0A840S625"/>
<evidence type="ECO:0000313" key="3">
    <source>
        <dbReference type="EMBL" id="MBB5203940.1"/>
    </source>
</evidence>
<evidence type="ECO:0000256" key="1">
    <source>
        <dbReference type="SAM" id="Coils"/>
    </source>
</evidence>
<reference evidence="3 4" key="1">
    <citation type="submission" date="2020-08" db="EMBL/GenBank/DDBJ databases">
        <title>Genomic Encyclopedia of Type Strains, Phase IV (KMG-IV): sequencing the most valuable type-strain genomes for metagenomic binning, comparative biology and taxonomic classification.</title>
        <authorList>
            <person name="Goeker M."/>
        </authorList>
    </citation>
    <scope>NUCLEOTIDE SEQUENCE [LARGE SCALE GENOMIC DNA]</scope>
    <source>
        <strain evidence="3 4">DSM 23958</strain>
    </source>
</reference>